<keyword evidence="3" id="KW-1133">Transmembrane helix</keyword>
<protein>
    <submittedName>
        <fullName evidence="4">Uncharacterized protein</fullName>
    </submittedName>
</protein>
<sequence>MEDKDTVYENPSLEQRHTAYDVEEDELREKGKDGPKIYFFILAILALIATNIYFYVKYKHSDELHGTVLSEKTQMETELDRIEVELDRVTKQNVELTESLRAAQDNARIKIEELRTKLTQQQLSRAELVNAQKEIAQLRTTVSRYTKDIEKLKNENALLISERDRLKESAGNANRKADELEAINSELEQKVALATALKLSSININAVREKRHGEESIETKAKKTDKLRIDFNIADNPLAKKAIYDVYIRVIEPNGNLLIADNNIFEVDGVEMQYTDKTGIEFSNDGKLYSYEWQGPEDFKSGSYTVMLYTNKGLMGKGTIRLD</sequence>
<feature type="region of interest" description="Disordered" evidence="2">
    <location>
        <begin position="1"/>
        <end position="27"/>
    </location>
</feature>
<evidence type="ECO:0000313" key="5">
    <source>
        <dbReference type="Proteomes" id="UP001501411"/>
    </source>
</evidence>
<dbReference type="RefSeq" id="WP_345230316.1">
    <property type="nucleotide sequence ID" value="NZ_BAABIQ010000005.1"/>
</dbReference>
<feature type="coiled-coil region" evidence="1">
    <location>
        <begin position="72"/>
        <end position="197"/>
    </location>
</feature>
<keyword evidence="1" id="KW-0175">Coiled coil</keyword>
<feature type="transmembrane region" description="Helical" evidence="3">
    <location>
        <begin position="37"/>
        <end position="56"/>
    </location>
</feature>
<proteinExistence type="predicted"/>
<name>A0ABP9AJF2_9SPHI</name>
<keyword evidence="3" id="KW-0472">Membrane</keyword>
<keyword evidence="3" id="KW-0812">Transmembrane</keyword>
<accession>A0ABP9AJF2</accession>
<organism evidence="4 5">
    <name type="scientific">Olivibacter ginsenosidimutans</name>
    <dbReference type="NCBI Taxonomy" id="1176537"/>
    <lineage>
        <taxon>Bacteria</taxon>
        <taxon>Pseudomonadati</taxon>
        <taxon>Bacteroidota</taxon>
        <taxon>Sphingobacteriia</taxon>
        <taxon>Sphingobacteriales</taxon>
        <taxon>Sphingobacteriaceae</taxon>
        <taxon>Olivibacter</taxon>
    </lineage>
</organism>
<comment type="caution">
    <text evidence="4">The sequence shown here is derived from an EMBL/GenBank/DDBJ whole genome shotgun (WGS) entry which is preliminary data.</text>
</comment>
<gene>
    <name evidence="4" type="ORF">GCM10023231_06920</name>
</gene>
<evidence type="ECO:0000256" key="3">
    <source>
        <dbReference type="SAM" id="Phobius"/>
    </source>
</evidence>
<evidence type="ECO:0000256" key="2">
    <source>
        <dbReference type="SAM" id="MobiDB-lite"/>
    </source>
</evidence>
<dbReference type="Proteomes" id="UP001501411">
    <property type="component" value="Unassembled WGS sequence"/>
</dbReference>
<evidence type="ECO:0000256" key="1">
    <source>
        <dbReference type="SAM" id="Coils"/>
    </source>
</evidence>
<reference evidence="5" key="1">
    <citation type="journal article" date="2019" name="Int. J. Syst. Evol. Microbiol.">
        <title>The Global Catalogue of Microorganisms (GCM) 10K type strain sequencing project: providing services to taxonomists for standard genome sequencing and annotation.</title>
        <authorList>
            <consortium name="The Broad Institute Genomics Platform"/>
            <consortium name="The Broad Institute Genome Sequencing Center for Infectious Disease"/>
            <person name="Wu L."/>
            <person name="Ma J."/>
        </authorList>
    </citation>
    <scope>NUCLEOTIDE SEQUENCE [LARGE SCALE GENOMIC DNA]</scope>
    <source>
        <strain evidence="5">JCM 18200</strain>
    </source>
</reference>
<keyword evidence="5" id="KW-1185">Reference proteome</keyword>
<dbReference type="EMBL" id="BAABIQ010000005">
    <property type="protein sequence ID" value="GAA4781927.1"/>
    <property type="molecule type" value="Genomic_DNA"/>
</dbReference>
<evidence type="ECO:0000313" key="4">
    <source>
        <dbReference type="EMBL" id="GAA4781927.1"/>
    </source>
</evidence>